<dbReference type="InterPro" id="IPR029753">
    <property type="entry name" value="D-isomer_DH_CS"/>
</dbReference>
<evidence type="ECO:0000313" key="7">
    <source>
        <dbReference type="EMBL" id="RDL32581.1"/>
    </source>
</evidence>
<dbReference type="EMBL" id="NPIC01000010">
    <property type="protein sequence ID" value="RDL32581.1"/>
    <property type="molecule type" value="Genomic_DNA"/>
</dbReference>
<evidence type="ECO:0000259" key="5">
    <source>
        <dbReference type="Pfam" id="PF00389"/>
    </source>
</evidence>
<comment type="similarity">
    <text evidence="1 4">Belongs to the D-isomer specific 2-hydroxyacid dehydrogenase family.</text>
</comment>
<dbReference type="SUPFAM" id="SSF51735">
    <property type="entry name" value="NAD(P)-binding Rossmann-fold domains"/>
    <property type="match status" value="1"/>
</dbReference>
<comment type="caution">
    <text evidence="7">The sequence shown here is derived from an EMBL/GenBank/DDBJ whole genome shotgun (WGS) entry which is preliminary data.</text>
</comment>
<dbReference type="GeneID" id="43601886"/>
<dbReference type="Gene3D" id="3.40.50.720">
    <property type="entry name" value="NAD(P)-binding Rossmann-like Domain"/>
    <property type="match status" value="2"/>
</dbReference>
<protein>
    <recommendedName>
        <fullName evidence="9">Glycerate dehydrogenase</fullName>
    </recommendedName>
</protein>
<keyword evidence="3" id="KW-0520">NAD</keyword>
<dbReference type="InterPro" id="IPR050418">
    <property type="entry name" value="D-iso_2-hydroxyacid_DH_PdxB"/>
</dbReference>
<keyword evidence="8" id="KW-1185">Reference proteome</keyword>
<evidence type="ECO:0000256" key="1">
    <source>
        <dbReference type="ARBA" id="ARBA00005854"/>
    </source>
</evidence>
<dbReference type="Pfam" id="PF00389">
    <property type="entry name" value="2-Hacid_dh"/>
    <property type="match status" value="1"/>
</dbReference>
<dbReference type="GO" id="GO:0051287">
    <property type="term" value="F:NAD binding"/>
    <property type="evidence" value="ECO:0007669"/>
    <property type="project" value="InterPro"/>
</dbReference>
<feature type="domain" description="D-isomer specific 2-hydroxyacid dehydrogenase NAD-binding" evidence="6">
    <location>
        <begin position="116"/>
        <end position="305"/>
    </location>
</feature>
<keyword evidence="2 4" id="KW-0560">Oxidoreductase</keyword>
<reference evidence="7 8" key="1">
    <citation type="journal article" date="2018" name="IMA Fungus">
        <title>IMA Genome-F 9: Draft genome sequence of Annulohypoxylon stygium, Aspergillus mulundensis, Berkeleyomyces basicola (syn. Thielaviopsis basicola), Ceratocystis smalleyi, two Cercospora beticola strains, Coleophoma cylindrospora, Fusarium fracticaudum, Phialophora cf. hyalina, and Morchella septimelata.</title>
        <authorList>
            <person name="Wingfield B.D."/>
            <person name="Bills G.F."/>
            <person name="Dong Y."/>
            <person name="Huang W."/>
            <person name="Nel W.J."/>
            <person name="Swalarsk-Parry B.S."/>
            <person name="Vaghefi N."/>
            <person name="Wilken P.M."/>
            <person name="An Z."/>
            <person name="de Beer Z.W."/>
            <person name="De Vos L."/>
            <person name="Chen L."/>
            <person name="Duong T.A."/>
            <person name="Gao Y."/>
            <person name="Hammerbacher A."/>
            <person name="Kikkert J.R."/>
            <person name="Li Y."/>
            <person name="Li H."/>
            <person name="Li K."/>
            <person name="Li Q."/>
            <person name="Liu X."/>
            <person name="Ma X."/>
            <person name="Naidoo K."/>
            <person name="Pethybridge S.J."/>
            <person name="Sun J."/>
            <person name="Steenkamp E.T."/>
            <person name="van der Nest M.A."/>
            <person name="van Wyk S."/>
            <person name="Wingfield M.J."/>
            <person name="Xiong C."/>
            <person name="Yue Q."/>
            <person name="Zhang X."/>
        </authorList>
    </citation>
    <scope>NUCLEOTIDE SEQUENCE [LARGE SCALE GENOMIC DNA]</scope>
    <source>
        <strain evidence="7 8">BP 5553</strain>
    </source>
</reference>
<evidence type="ECO:0000256" key="2">
    <source>
        <dbReference type="ARBA" id="ARBA00023002"/>
    </source>
</evidence>
<organism evidence="7 8">
    <name type="scientific">Venustampulla echinocandica</name>
    <dbReference type="NCBI Taxonomy" id="2656787"/>
    <lineage>
        <taxon>Eukaryota</taxon>
        <taxon>Fungi</taxon>
        <taxon>Dikarya</taxon>
        <taxon>Ascomycota</taxon>
        <taxon>Pezizomycotina</taxon>
        <taxon>Leotiomycetes</taxon>
        <taxon>Helotiales</taxon>
        <taxon>Pleuroascaceae</taxon>
        <taxon>Venustampulla</taxon>
    </lineage>
</organism>
<dbReference type="PROSITE" id="PS00671">
    <property type="entry name" value="D_2_HYDROXYACID_DH_3"/>
    <property type="match status" value="1"/>
</dbReference>
<feature type="domain" description="D-isomer specific 2-hydroxyacid dehydrogenase catalytic" evidence="5">
    <location>
        <begin position="36"/>
        <end position="331"/>
    </location>
</feature>
<accession>A0A370TDS4</accession>
<dbReference type="GO" id="GO:0016616">
    <property type="term" value="F:oxidoreductase activity, acting on the CH-OH group of donors, NAD or NADP as acceptor"/>
    <property type="evidence" value="ECO:0007669"/>
    <property type="project" value="InterPro"/>
</dbReference>
<gene>
    <name evidence="7" type="ORF">BP5553_09037</name>
</gene>
<dbReference type="OrthoDB" id="298012at2759"/>
<dbReference type="InterPro" id="IPR036291">
    <property type="entry name" value="NAD(P)-bd_dom_sf"/>
</dbReference>
<evidence type="ECO:0000259" key="6">
    <source>
        <dbReference type="Pfam" id="PF02826"/>
    </source>
</evidence>
<dbReference type="SUPFAM" id="SSF52283">
    <property type="entry name" value="Formate/glycerate dehydrogenase catalytic domain-like"/>
    <property type="match status" value="1"/>
</dbReference>
<dbReference type="Proteomes" id="UP000254866">
    <property type="component" value="Unassembled WGS sequence"/>
</dbReference>
<dbReference type="Pfam" id="PF02826">
    <property type="entry name" value="2-Hacid_dh_C"/>
    <property type="match status" value="1"/>
</dbReference>
<dbReference type="AlphaFoldDB" id="A0A370TDS4"/>
<sequence length="340" mass="36780">MSSFSHTGPHIVRLDGHISPVPHFPPTFTHTYTSYDRTPPDTQTIISRLADANVAITTRVPISAETIAICAKRKLKLIAVHAIGYDMVDLKACKEHGIKVCNVPAASNEAVAEHAIALFFAVRRRVVDMHNLVINTNEWAEKGSLASHFDGVPVTCRQEVVGIIGVGELGNRVANIFRSLNSTVLLSERPSCPPASTRPGRTPFVTVLAESTVIIITVPLAPTTLNLISTTELSLMKPDAVLINVARGGIVDEVALVKALWNRKIAAAATDVFVEEPAVSENSVLIKAAKEDALKGRLVLSPHLAWFARSSVEKLRVTTATNIEVWARGGDEGWNMVDLE</sequence>
<evidence type="ECO:0008006" key="9">
    <source>
        <dbReference type="Google" id="ProtNLM"/>
    </source>
</evidence>
<evidence type="ECO:0000256" key="4">
    <source>
        <dbReference type="RuleBase" id="RU003719"/>
    </source>
</evidence>
<dbReference type="PANTHER" id="PTHR43761">
    <property type="entry name" value="D-ISOMER SPECIFIC 2-HYDROXYACID DEHYDROGENASE FAMILY PROTEIN (AFU_ORTHOLOGUE AFUA_1G13630)"/>
    <property type="match status" value="1"/>
</dbReference>
<dbReference type="PANTHER" id="PTHR43761:SF1">
    <property type="entry name" value="D-ISOMER SPECIFIC 2-HYDROXYACID DEHYDROGENASE CATALYTIC DOMAIN-CONTAINING PROTEIN-RELATED"/>
    <property type="match status" value="1"/>
</dbReference>
<evidence type="ECO:0000313" key="8">
    <source>
        <dbReference type="Proteomes" id="UP000254866"/>
    </source>
</evidence>
<dbReference type="InterPro" id="IPR006140">
    <property type="entry name" value="D-isomer_DH_NAD-bd"/>
</dbReference>
<name>A0A370TDS4_9HELO</name>
<evidence type="ECO:0000256" key="3">
    <source>
        <dbReference type="ARBA" id="ARBA00023027"/>
    </source>
</evidence>
<dbReference type="STRING" id="2656787.A0A370TDS4"/>
<dbReference type="InterPro" id="IPR006139">
    <property type="entry name" value="D-isomer_2_OHA_DH_cat_dom"/>
</dbReference>
<proteinExistence type="inferred from homology"/>
<dbReference type="RefSeq" id="XP_031866303.1">
    <property type="nucleotide sequence ID" value="XM_032017660.1"/>
</dbReference>